<accession>A0A4Y6V1K8</accession>
<dbReference type="SUPFAM" id="SSF47413">
    <property type="entry name" value="lambda repressor-like DNA-binding domains"/>
    <property type="match status" value="1"/>
</dbReference>
<keyword evidence="6" id="KW-1185">Reference proteome</keyword>
<dbReference type="PANTHER" id="PTHR30146">
    <property type="entry name" value="LACI-RELATED TRANSCRIPTIONAL REPRESSOR"/>
    <property type="match status" value="1"/>
</dbReference>
<dbReference type="KEGG" id="saca:FFV09_16750"/>
<evidence type="ECO:0000259" key="4">
    <source>
        <dbReference type="PROSITE" id="PS50932"/>
    </source>
</evidence>
<reference evidence="5 6" key="1">
    <citation type="submission" date="2019-06" db="EMBL/GenBank/DDBJ databases">
        <title>Saccharibacillus brassicae sp. nov., an endophytic bacterium isolated from Chinese cabbage seeds (Brassica pekinensis).</title>
        <authorList>
            <person name="Jiang L."/>
            <person name="Lee J."/>
            <person name="Kim S.W."/>
        </authorList>
    </citation>
    <scope>NUCLEOTIDE SEQUENCE [LARGE SCALE GENOMIC DNA]</scope>
    <source>
        <strain evidence="6">KCTC 43072 / ATSA2</strain>
    </source>
</reference>
<dbReference type="Proteomes" id="UP000316968">
    <property type="component" value="Chromosome"/>
</dbReference>
<keyword evidence="2" id="KW-0238">DNA-binding</keyword>
<dbReference type="InterPro" id="IPR046335">
    <property type="entry name" value="LacI/GalR-like_sensor"/>
</dbReference>
<organism evidence="5 6">
    <name type="scientific">Saccharibacillus brassicae</name>
    <dbReference type="NCBI Taxonomy" id="2583377"/>
    <lineage>
        <taxon>Bacteria</taxon>
        <taxon>Bacillati</taxon>
        <taxon>Bacillota</taxon>
        <taxon>Bacilli</taxon>
        <taxon>Bacillales</taxon>
        <taxon>Paenibacillaceae</taxon>
        <taxon>Saccharibacillus</taxon>
    </lineage>
</organism>
<dbReference type="PROSITE" id="PS50932">
    <property type="entry name" value="HTH_LACI_2"/>
    <property type="match status" value="1"/>
</dbReference>
<dbReference type="SUPFAM" id="SSF53822">
    <property type="entry name" value="Periplasmic binding protein-like I"/>
    <property type="match status" value="1"/>
</dbReference>
<keyword evidence="3" id="KW-0804">Transcription</keyword>
<dbReference type="CDD" id="cd01392">
    <property type="entry name" value="HTH_LacI"/>
    <property type="match status" value="1"/>
</dbReference>
<dbReference type="PRINTS" id="PR00036">
    <property type="entry name" value="HTHLACI"/>
</dbReference>
<dbReference type="GO" id="GO:0003700">
    <property type="term" value="F:DNA-binding transcription factor activity"/>
    <property type="evidence" value="ECO:0007669"/>
    <property type="project" value="TreeGrafter"/>
</dbReference>
<gene>
    <name evidence="5" type="ORF">FFV09_16750</name>
</gene>
<dbReference type="EMBL" id="CP041217">
    <property type="protein sequence ID" value="QDH22347.1"/>
    <property type="molecule type" value="Genomic_DNA"/>
</dbReference>
<dbReference type="InterPro" id="IPR000843">
    <property type="entry name" value="HTH_LacI"/>
</dbReference>
<dbReference type="Pfam" id="PF13377">
    <property type="entry name" value="Peripla_BP_3"/>
    <property type="match status" value="1"/>
</dbReference>
<dbReference type="Gene3D" id="3.40.50.2300">
    <property type="match status" value="2"/>
</dbReference>
<protein>
    <submittedName>
        <fullName evidence="5">LacI family transcriptional regulator</fullName>
    </submittedName>
</protein>
<proteinExistence type="predicted"/>
<name>A0A4Y6V1K8_SACBS</name>
<dbReference type="PROSITE" id="PS00356">
    <property type="entry name" value="HTH_LACI_1"/>
    <property type="match status" value="1"/>
</dbReference>
<dbReference type="CDD" id="cd06286">
    <property type="entry name" value="PBP1_CcpB-like"/>
    <property type="match status" value="1"/>
</dbReference>
<dbReference type="PANTHER" id="PTHR30146:SF105">
    <property type="entry name" value="CATABOLITE CONTROL PROTEIN B"/>
    <property type="match status" value="1"/>
</dbReference>
<dbReference type="SMART" id="SM00354">
    <property type="entry name" value="HTH_LACI"/>
    <property type="match status" value="1"/>
</dbReference>
<dbReference type="Pfam" id="PF00356">
    <property type="entry name" value="LacI"/>
    <property type="match status" value="1"/>
</dbReference>
<evidence type="ECO:0000256" key="2">
    <source>
        <dbReference type="ARBA" id="ARBA00023125"/>
    </source>
</evidence>
<evidence type="ECO:0000256" key="3">
    <source>
        <dbReference type="ARBA" id="ARBA00023163"/>
    </source>
</evidence>
<dbReference type="AlphaFoldDB" id="A0A4Y6V1K8"/>
<dbReference type="InterPro" id="IPR010982">
    <property type="entry name" value="Lambda_DNA-bd_dom_sf"/>
</dbReference>
<sequence length="321" mass="35918">MTNIREIARLAGVSTATVSRVLNNHPYVNEEKRRKVLELIDRLDYVPNSSATSLKKGMTRIVGVVSSLYTASSTSFIQAFSLIAQRHGFNIMIFLTDQDPGKEKVALEMLRSKQLDALVCLHRANEWNFIESYAKYGPIVTWQRLVSDRIPSVFMDQYEGYRLGLEHLHARGFRRILNVYSSRGLNTPQRMRAYADFAAAHELGGSGHPDFHGKMSLEDGEELAHWWIDQSDPPDAIACSNDDVAAGLLTELRRRGVSVPGEVGILGFDNNNLARLLDLSTVHYPSDKQAENAFSILLDRLGQPAPQPHALAFELIARQST</sequence>
<keyword evidence="1" id="KW-0805">Transcription regulation</keyword>
<feature type="domain" description="HTH lacI-type" evidence="4">
    <location>
        <begin position="2"/>
        <end position="56"/>
    </location>
</feature>
<dbReference type="GO" id="GO:0000976">
    <property type="term" value="F:transcription cis-regulatory region binding"/>
    <property type="evidence" value="ECO:0007669"/>
    <property type="project" value="TreeGrafter"/>
</dbReference>
<dbReference type="RefSeq" id="WP_141448891.1">
    <property type="nucleotide sequence ID" value="NZ_CP041217.1"/>
</dbReference>
<evidence type="ECO:0000256" key="1">
    <source>
        <dbReference type="ARBA" id="ARBA00023015"/>
    </source>
</evidence>
<dbReference type="Gene3D" id="1.10.260.40">
    <property type="entry name" value="lambda repressor-like DNA-binding domains"/>
    <property type="match status" value="1"/>
</dbReference>
<evidence type="ECO:0000313" key="6">
    <source>
        <dbReference type="Proteomes" id="UP000316968"/>
    </source>
</evidence>
<dbReference type="OrthoDB" id="9798934at2"/>
<dbReference type="InterPro" id="IPR028082">
    <property type="entry name" value="Peripla_BP_I"/>
</dbReference>
<evidence type="ECO:0000313" key="5">
    <source>
        <dbReference type="EMBL" id="QDH22347.1"/>
    </source>
</evidence>